<evidence type="ECO:0000259" key="5">
    <source>
        <dbReference type="Pfam" id="PF04153"/>
    </source>
</evidence>
<dbReference type="InterPro" id="IPR038635">
    <property type="entry name" value="CCR4-NOT_su2/3/5_C_sf"/>
</dbReference>
<dbReference type="EMBL" id="JADGJQ010000019">
    <property type="protein sequence ID" value="KAJ3179862.1"/>
    <property type="molecule type" value="Genomic_DNA"/>
</dbReference>
<evidence type="ECO:0000256" key="2">
    <source>
        <dbReference type="ARBA" id="ARBA00023015"/>
    </source>
</evidence>
<name>A0AAD5XT96_9FUNG</name>
<proteinExistence type="inferred from homology"/>
<reference evidence="6" key="1">
    <citation type="submission" date="2020-05" db="EMBL/GenBank/DDBJ databases">
        <title>Phylogenomic resolution of chytrid fungi.</title>
        <authorList>
            <person name="Stajich J.E."/>
            <person name="Amses K."/>
            <person name="Simmons R."/>
            <person name="Seto K."/>
            <person name="Myers J."/>
            <person name="Bonds A."/>
            <person name="Quandt C.A."/>
            <person name="Barry K."/>
            <person name="Liu P."/>
            <person name="Grigoriev I."/>
            <person name="Longcore J.E."/>
            <person name="James T.Y."/>
        </authorList>
    </citation>
    <scope>NUCLEOTIDE SEQUENCE</scope>
    <source>
        <strain evidence="6">JEL0379</strain>
    </source>
</reference>
<organism evidence="6 7">
    <name type="scientific">Geranomyces variabilis</name>
    <dbReference type="NCBI Taxonomy" id="109894"/>
    <lineage>
        <taxon>Eukaryota</taxon>
        <taxon>Fungi</taxon>
        <taxon>Fungi incertae sedis</taxon>
        <taxon>Chytridiomycota</taxon>
        <taxon>Chytridiomycota incertae sedis</taxon>
        <taxon>Chytridiomycetes</taxon>
        <taxon>Spizellomycetales</taxon>
        <taxon>Powellomycetaceae</taxon>
        <taxon>Geranomyces</taxon>
    </lineage>
</organism>
<keyword evidence="3" id="KW-0804">Transcription</keyword>
<evidence type="ECO:0000313" key="6">
    <source>
        <dbReference type="EMBL" id="KAJ3179862.1"/>
    </source>
</evidence>
<feature type="compositionally biased region" description="Low complexity" evidence="4">
    <location>
        <begin position="368"/>
        <end position="381"/>
    </location>
</feature>
<dbReference type="GO" id="GO:0030015">
    <property type="term" value="C:CCR4-NOT core complex"/>
    <property type="evidence" value="ECO:0007669"/>
    <property type="project" value="InterPro"/>
</dbReference>
<feature type="compositionally biased region" description="Polar residues" evidence="4">
    <location>
        <begin position="346"/>
        <end position="355"/>
    </location>
</feature>
<accession>A0AAD5XT96</accession>
<sequence>MSPLGPGTAFGGPSVLTMPAGAQQPPAGGRGPAGSQPTSGSTTGEASGKRPIGAGSMYANKPPSGAGDLNGPSSRSSTPTDLSLQPLSGSPTPIPPAGVSDKYGLYGLIDMIRLTDPDANMIHLGCDLTSLGLDLATNDPLYSTFMSPFSDHPTLGAEPQFALPGCYNLLQPPPPPMSKVSTFSDETLFYVFYAQPRESLQEAAAQELFNRSWRFHKELKLWVSRDRSPEAAAEQTLTKGVGFERGVFVFFDPSIWARVKKEWVVYYDQLEERGVLTPASNPDDGGSDDANQEHQEQLPPGSVTAAMAGGFGDDGALQRGPGGGGGSSGGALGRGSSGHGGGWTQPPATTPTGESGQFYASALSPLESNGSSRGGAVSAGR</sequence>
<keyword evidence="7" id="KW-1185">Reference proteome</keyword>
<feature type="region of interest" description="Disordered" evidence="4">
    <location>
        <begin position="1"/>
        <end position="96"/>
    </location>
</feature>
<dbReference type="InterPro" id="IPR007282">
    <property type="entry name" value="NOT2/3/5_C"/>
</dbReference>
<dbReference type="Pfam" id="PF04153">
    <property type="entry name" value="NOT2_3_5_C"/>
    <property type="match status" value="1"/>
</dbReference>
<dbReference type="GO" id="GO:0006355">
    <property type="term" value="P:regulation of DNA-templated transcription"/>
    <property type="evidence" value="ECO:0007669"/>
    <property type="project" value="InterPro"/>
</dbReference>
<evidence type="ECO:0000256" key="1">
    <source>
        <dbReference type="ARBA" id="ARBA00007682"/>
    </source>
</evidence>
<dbReference type="Proteomes" id="UP001212152">
    <property type="component" value="Unassembled WGS sequence"/>
</dbReference>
<keyword evidence="2" id="KW-0805">Transcription regulation</keyword>
<feature type="compositionally biased region" description="Low complexity" evidence="4">
    <location>
        <begin position="19"/>
        <end position="37"/>
    </location>
</feature>
<evidence type="ECO:0000313" key="7">
    <source>
        <dbReference type="Proteomes" id="UP001212152"/>
    </source>
</evidence>
<feature type="domain" description="NOT2/NOT3/NOT5 C-terminal" evidence="5">
    <location>
        <begin position="142"/>
        <end position="270"/>
    </location>
</feature>
<comment type="similarity">
    <text evidence="1">Belongs to the CNOT2/3/5 family.</text>
</comment>
<evidence type="ECO:0000256" key="4">
    <source>
        <dbReference type="SAM" id="MobiDB-lite"/>
    </source>
</evidence>
<comment type="caution">
    <text evidence="6">The sequence shown here is derived from an EMBL/GenBank/DDBJ whole genome shotgun (WGS) entry which is preliminary data.</text>
</comment>
<dbReference type="Gene3D" id="2.30.30.1020">
    <property type="entry name" value="CCR4-NOT complex subunit 2/3/5, C-terminal domain"/>
    <property type="match status" value="1"/>
</dbReference>
<dbReference type="AlphaFoldDB" id="A0AAD5XT96"/>
<gene>
    <name evidence="6" type="ORF">HDU87_002430</name>
</gene>
<evidence type="ECO:0000256" key="3">
    <source>
        <dbReference type="ARBA" id="ARBA00023163"/>
    </source>
</evidence>
<protein>
    <recommendedName>
        <fullName evidence="5">NOT2/NOT3/NOT5 C-terminal domain-containing protein</fullName>
    </recommendedName>
</protein>
<feature type="compositionally biased region" description="Gly residues" evidence="4">
    <location>
        <begin position="320"/>
        <end position="343"/>
    </location>
</feature>
<dbReference type="PANTHER" id="PTHR23326">
    <property type="entry name" value="CCR4 NOT-RELATED"/>
    <property type="match status" value="1"/>
</dbReference>
<feature type="region of interest" description="Disordered" evidence="4">
    <location>
        <begin position="275"/>
        <end position="381"/>
    </location>
</feature>
<dbReference type="GO" id="GO:0000289">
    <property type="term" value="P:nuclear-transcribed mRNA poly(A) tail shortening"/>
    <property type="evidence" value="ECO:0007669"/>
    <property type="project" value="UniProtKB-ARBA"/>
</dbReference>
<dbReference type="InterPro" id="IPR040168">
    <property type="entry name" value="Not2/3/5"/>
</dbReference>
<feature type="compositionally biased region" description="Polar residues" evidence="4">
    <location>
        <begin position="71"/>
        <end position="91"/>
    </location>
</feature>